<dbReference type="Proteomes" id="UP001501725">
    <property type="component" value="Unassembled WGS sequence"/>
</dbReference>
<sequence length="247" mass="28441">MKSQSIASDPTVSEIVRADYRTADVFKKWGINYCCGGNLPLAEVCRLQGLDAGSIQSELDNARRMRVLPSSVRFEQWPLPFLIDYITHIHHAYIRETGAALASQLSAFVKGHTKKYPYLVRVEECYLNLLTQLIEHTNEEEARIFPYMRQVVSAAAGKESYGKLFIRTLGLRLGPVVEKEHKRISVLLSELRSITDHYRFGDAACTNHQVIYHRLREFDEDLVQHKHLENNILFPRVQELEKELMAL</sequence>
<gene>
    <name evidence="2" type="primary">ric</name>
    <name evidence="2" type="ORF">GCM10023184_24140</name>
</gene>
<dbReference type="PANTHER" id="PTHR36438">
    <property type="entry name" value="IRON-SULFUR CLUSTER REPAIR PROTEIN YTFE"/>
    <property type="match status" value="1"/>
</dbReference>
<dbReference type="Pfam" id="PF04405">
    <property type="entry name" value="ScdA_N"/>
    <property type="match status" value="1"/>
</dbReference>
<evidence type="ECO:0000313" key="3">
    <source>
        <dbReference type="Proteomes" id="UP001501725"/>
    </source>
</evidence>
<dbReference type="PANTHER" id="PTHR36438:SF1">
    <property type="entry name" value="IRON-SULFUR CLUSTER REPAIR PROTEIN YTFE"/>
    <property type="match status" value="1"/>
</dbReference>
<comment type="caution">
    <text evidence="2">The sequence shown here is derived from an EMBL/GenBank/DDBJ whole genome shotgun (WGS) entry which is preliminary data.</text>
</comment>
<proteinExistence type="predicted"/>
<keyword evidence="3" id="KW-1185">Reference proteome</keyword>
<name>A0ABP8GYT7_9BACT</name>
<organism evidence="2 3">
    <name type="scientific">Flaviaesturariibacter amylovorans</name>
    <dbReference type="NCBI Taxonomy" id="1084520"/>
    <lineage>
        <taxon>Bacteria</taxon>
        <taxon>Pseudomonadati</taxon>
        <taxon>Bacteroidota</taxon>
        <taxon>Chitinophagia</taxon>
        <taxon>Chitinophagales</taxon>
        <taxon>Chitinophagaceae</taxon>
        <taxon>Flaviaestuariibacter</taxon>
    </lineage>
</organism>
<dbReference type="InterPro" id="IPR019903">
    <property type="entry name" value="RIC_family"/>
</dbReference>
<evidence type="ECO:0000313" key="2">
    <source>
        <dbReference type="EMBL" id="GAA4331929.1"/>
    </source>
</evidence>
<reference evidence="3" key="1">
    <citation type="journal article" date="2019" name="Int. J. Syst. Evol. Microbiol.">
        <title>The Global Catalogue of Microorganisms (GCM) 10K type strain sequencing project: providing services to taxonomists for standard genome sequencing and annotation.</title>
        <authorList>
            <consortium name="The Broad Institute Genomics Platform"/>
            <consortium name="The Broad Institute Genome Sequencing Center for Infectious Disease"/>
            <person name="Wu L."/>
            <person name="Ma J."/>
        </authorList>
    </citation>
    <scope>NUCLEOTIDE SEQUENCE [LARGE SCALE GENOMIC DNA]</scope>
    <source>
        <strain evidence="3">JCM 17919</strain>
    </source>
</reference>
<accession>A0ABP8GYT7</accession>
<dbReference type="RefSeq" id="WP_345255983.1">
    <property type="nucleotide sequence ID" value="NZ_BAABGY010000007.1"/>
</dbReference>
<comment type="subcellular location">
    <subcellularLocation>
        <location evidence="1">Cytoplasm</location>
    </subcellularLocation>
</comment>
<protein>
    <submittedName>
        <fullName evidence="2">Iron-sulfur cluster repair di-iron protein</fullName>
    </submittedName>
</protein>
<dbReference type="Gene3D" id="1.20.120.520">
    <property type="entry name" value="nmb1532 protein domain like"/>
    <property type="match status" value="1"/>
</dbReference>
<evidence type="ECO:0000256" key="1">
    <source>
        <dbReference type="ARBA" id="ARBA00004496"/>
    </source>
</evidence>
<dbReference type="EMBL" id="BAABGY010000007">
    <property type="protein sequence ID" value="GAA4331929.1"/>
    <property type="molecule type" value="Genomic_DNA"/>
</dbReference>